<evidence type="ECO:0000256" key="1">
    <source>
        <dbReference type="SAM" id="Phobius"/>
    </source>
</evidence>
<proteinExistence type="predicted"/>
<protein>
    <submittedName>
        <fullName evidence="2">Uncharacterized protein</fullName>
    </submittedName>
</protein>
<dbReference type="RefSeq" id="WP_002583574.1">
    <property type="nucleotide sequence ID" value="NZ_KB851018.1"/>
</dbReference>
<dbReference type="HOGENOM" id="CLU_198202_0_1_9"/>
<dbReference type="PROSITE" id="PS51257">
    <property type="entry name" value="PROKAR_LIPOPROTEIN"/>
    <property type="match status" value="1"/>
</dbReference>
<evidence type="ECO:0000313" key="3">
    <source>
        <dbReference type="Proteomes" id="UP000013085"/>
    </source>
</evidence>
<dbReference type="GeneID" id="57959877"/>
<evidence type="ECO:0000313" key="2">
    <source>
        <dbReference type="EMBL" id="ENZ17700.1"/>
    </source>
</evidence>
<dbReference type="Proteomes" id="UP000013085">
    <property type="component" value="Unassembled WGS sequence"/>
</dbReference>
<gene>
    <name evidence="2" type="ORF">HMPREF1090_01650</name>
</gene>
<dbReference type="EMBL" id="AGYR01000013">
    <property type="protein sequence ID" value="ENZ17700.1"/>
    <property type="molecule type" value="Genomic_DNA"/>
</dbReference>
<comment type="caution">
    <text evidence="2">The sequence shown here is derived from an EMBL/GenBank/DDBJ whole genome shotgun (WGS) entry which is preliminary data.</text>
</comment>
<name>A0A0E2HE13_9FIRM</name>
<dbReference type="PATRIC" id="fig|999408.3.peg.1778"/>
<reference evidence="2 3" key="1">
    <citation type="submission" date="2013-01" db="EMBL/GenBank/DDBJ databases">
        <title>The Genome Sequence of Clostridium clostridioforme 90A8.</title>
        <authorList>
            <consortium name="The Broad Institute Genome Sequencing Platform"/>
            <person name="Earl A."/>
            <person name="Ward D."/>
            <person name="Feldgarden M."/>
            <person name="Gevers D."/>
            <person name="Courvalin P."/>
            <person name="Lambert T."/>
            <person name="Walker B."/>
            <person name="Young S.K."/>
            <person name="Zeng Q."/>
            <person name="Gargeya S."/>
            <person name="Fitzgerald M."/>
            <person name="Haas B."/>
            <person name="Abouelleil A."/>
            <person name="Alvarado L."/>
            <person name="Arachchi H.M."/>
            <person name="Berlin A.M."/>
            <person name="Chapman S.B."/>
            <person name="Dewar J."/>
            <person name="Goldberg J."/>
            <person name="Griggs A."/>
            <person name="Gujja S."/>
            <person name="Hansen M."/>
            <person name="Howarth C."/>
            <person name="Imamovic A."/>
            <person name="Larimer J."/>
            <person name="McCowan C."/>
            <person name="Murphy C."/>
            <person name="Neiman D."/>
            <person name="Pearson M."/>
            <person name="Priest M."/>
            <person name="Roberts A."/>
            <person name="Saif S."/>
            <person name="Shea T."/>
            <person name="Sisk P."/>
            <person name="Sykes S."/>
            <person name="Wortman J."/>
            <person name="Nusbaum C."/>
            <person name="Birren B."/>
        </authorList>
    </citation>
    <scope>NUCLEOTIDE SEQUENCE [LARGE SCALE GENOMIC DNA]</scope>
    <source>
        <strain evidence="2 3">90A8</strain>
    </source>
</reference>
<dbReference type="AlphaFoldDB" id="A0A0E2HE13"/>
<keyword evidence="1" id="KW-1133">Transmembrane helix</keyword>
<organism evidence="2 3">
    <name type="scientific">[Clostridium] clostridioforme 90A8</name>
    <dbReference type="NCBI Taxonomy" id="999408"/>
    <lineage>
        <taxon>Bacteria</taxon>
        <taxon>Bacillati</taxon>
        <taxon>Bacillota</taxon>
        <taxon>Clostridia</taxon>
        <taxon>Lachnospirales</taxon>
        <taxon>Lachnospiraceae</taxon>
        <taxon>Enterocloster</taxon>
    </lineage>
</organism>
<accession>A0A0E2HE13</accession>
<keyword evidence="1" id="KW-0812">Transmembrane</keyword>
<sequence>MRRICGLMLFCFGMGMAVLLFIPETIFTFLFVIGCLVLGYNLFCC</sequence>
<keyword evidence="1" id="KW-0472">Membrane</keyword>
<feature type="transmembrane region" description="Helical" evidence="1">
    <location>
        <begin position="27"/>
        <end position="44"/>
    </location>
</feature>